<name>A0A8X6GJV7_TRICU</name>
<dbReference type="EMBL" id="BMAO01025544">
    <property type="protein sequence ID" value="GFR03440.1"/>
    <property type="molecule type" value="Genomic_DNA"/>
</dbReference>
<dbReference type="Proteomes" id="UP000887116">
    <property type="component" value="Unassembled WGS sequence"/>
</dbReference>
<protein>
    <submittedName>
        <fullName evidence="1">Uncharacterized protein</fullName>
    </submittedName>
</protein>
<reference evidence="1" key="1">
    <citation type="submission" date="2020-07" db="EMBL/GenBank/DDBJ databases">
        <title>Multicomponent nature underlies the extraordinary mechanical properties of spider dragline silk.</title>
        <authorList>
            <person name="Kono N."/>
            <person name="Nakamura H."/>
            <person name="Mori M."/>
            <person name="Yoshida Y."/>
            <person name="Ohtoshi R."/>
            <person name="Malay A.D."/>
            <person name="Moran D.A.P."/>
            <person name="Tomita M."/>
            <person name="Numata K."/>
            <person name="Arakawa K."/>
        </authorList>
    </citation>
    <scope>NUCLEOTIDE SEQUENCE</scope>
</reference>
<gene>
    <name evidence="1" type="ORF">TNCT_551591</name>
</gene>
<keyword evidence="2" id="KW-1185">Reference proteome</keyword>
<organism evidence="1 2">
    <name type="scientific">Trichonephila clavata</name>
    <name type="common">Joro spider</name>
    <name type="synonym">Nephila clavata</name>
    <dbReference type="NCBI Taxonomy" id="2740835"/>
    <lineage>
        <taxon>Eukaryota</taxon>
        <taxon>Metazoa</taxon>
        <taxon>Ecdysozoa</taxon>
        <taxon>Arthropoda</taxon>
        <taxon>Chelicerata</taxon>
        <taxon>Arachnida</taxon>
        <taxon>Araneae</taxon>
        <taxon>Araneomorphae</taxon>
        <taxon>Entelegynae</taxon>
        <taxon>Araneoidea</taxon>
        <taxon>Nephilidae</taxon>
        <taxon>Trichonephila</taxon>
    </lineage>
</organism>
<proteinExistence type="predicted"/>
<dbReference type="AlphaFoldDB" id="A0A8X6GJV7"/>
<sequence length="81" mass="9342">MRGSEAINGRSPRNHIPHAFKRALRRPKMDVSFLVRHLNLSKRFVYVHLIEKPSSESIKMPPIARGQQFSVDPIHSQEIVT</sequence>
<evidence type="ECO:0000313" key="1">
    <source>
        <dbReference type="EMBL" id="GFR03440.1"/>
    </source>
</evidence>
<evidence type="ECO:0000313" key="2">
    <source>
        <dbReference type="Proteomes" id="UP000887116"/>
    </source>
</evidence>
<accession>A0A8X6GJV7</accession>
<comment type="caution">
    <text evidence="1">The sequence shown here is derived from an EMBL/GenBank/DDBJ whole genome shotgun (WGS) entry which is preliminary data.</text>
</comment>